<dbReference type="InterPro" id="IPR043005">
    <property type="entry name" value="MvaI_BcnI_rec"/>
</dbReference>
<dbReference type="InterPro" id="IPR029127">
    <property type="entry name" value="MvaI_BcnI"/>
</dbReference>
<gene>
    <name evidence="2" type="ORF">HWA77_14845</name>
</gene>
<proteinExistence type="predicted"/>
<evidence type="ECO:0000259" key="1">
    <source>
        <dbReference type="Pfam" id="PF15515"/>
    </source>
</evidence>
<evidence type="ECO:0000313" key="2">
    <source>
        <dbReference type="EMBL" id="NVP01490.1"/>
    </source>
</evidence>
<reference evidence="2 3" key="1">
    <citation type="submission" date="2020-06" db="EMBL/GenBank/DDBJ databases">
        <title>Photobacterium damselae subsp. damselae comparative genomics.</title>
        <authorList>
            <person name="Osorio C.R."/>
        </authorList>
    </citation>
    <scope>NUCLEOTIDE SEQUENCE [LARGE SCALE GENOMIC DNA]</scope>
    <source>
        <strain evidence="2 3">TW250/03</strain>
    </source>
</reference>
<sequence length="394" mass="45797">MNRARTQLLIEENIYKNKIFLTKMGVEFSLFEPTLTGLKKSILDATYPVRTHFELENFHNYKEQGQGPEYKITHQAFFIDDDHQYQSKVSLYRPKTKKGDPRMWFTNLKNFVNAGDVIAIVIHKNKIFLLNLTVSNLSESYKKNNSCIKELIKEYHNIHFSVSQELLNKLKAFARTPFPALKNGDTALGYTLETMLGIPANSNKQPDYHGIELKSGRGKRTRTTLFAQVADWNLSPCKKSSEILDRYGYQRDDDFKLYCTVSTQKNNTQGLQFIYNEQRDQLEEWYLRDNLVAIWPGELLRNRLKEKHAETFWIEAKSEIVNEIEMFQLVKVTHTQSPILSQLVPLIQNGIITMDHLIKRNGKTGKVSEKGPLFKMNKHDLPLLFPEPITYSLV</sequence>
<dbReference type="Pfam" id="PF15515">
    <property type="entry name" value="MvaI_BcnI"/>
    <property type="match status" value="1"/>
</dbReference>
<dbReference type="Proteomes" id="UP000533429">
    <property type="component" value="Unassembled WGS sequence"/>
</dbReference>
<dbReference type="Gene3D" id="3.30.70.3570">
    <property type="entry name" value="MvaI/BcnI restriction endonuclease, recognition domain"/>
    <property type="match status" value="1"/>
</dbReference>
<dbReference type="InterPro" id="IPR043004">
    <property type="entry name" value="MvaI_BcnI_cat"/>
</dbReference>
<protein>
    <recommendedName>
        <fullName evidence="1">MvaI/BcnI restriction endonuclease domain-containing protein</fullName>
    </recommendedName>
</protein>
<dbReference type="AlphaFoldDB" id="A0A850QXZ6"/>
<organism evidence="2 3">
    <name type="scientific">Photobacterium damselae subsp. damselae</name>
    <name type="common">Listonella damsela</name>
    <dbReference type="NCBI Taxonomy" id="85581"/>
    <lineage>
        <taxon>Bacteria</taxon>
        <taxon>Pseudomonadati</taxon>
        <taxon>Pseudomonadota</taxon>
        <taxon>Gammaproteobacteria</taxon>
        <taxon>Vibrionales</taxon>
        <taxon>Vibrionaceae</taxon>
        <taxon>Photobacterium</taxon>
    </lineage>
</organism>
<evidence type="ECO:0000313" key="3">
    <source>
        <dbReference type="Proteomes" id="UP000533429"/>
    </source>
</evidence>
<comment type="caution">
    <text evidence="2">The sequence shown here is derived from an EMBL/GenBank/DDBJ whole genome shotgun (WGS) entry which is preliminary data.</text>
</comment>
<dbReference type="Gene3D" id="3.40.210.20">
    <property type="entry name" value="MvaI/BcnI restriction endonuclease, catalytic domain"/>
    <property type="match status" value="1"/>
</dbReference>
<feature type="domain" description="MvaI/BcnI restriction endonuclease" evidence="1">
    <location>
        <begin position="168"/>
        <end position="385"/>
    </location>
</feature>
<accession>A0A850QXZ6</accession>
<name>A0A850QXZ6_PHODD</name>
<dbReference type="EMBL" id="JABXOR010000932">
    <property type="protein sequence ID" value="NVP01490.1"/>
    <property type="molecule type" value="Genomic_DNA"/>
</dbReference>
<dbReference type="CDD" id="cd22347">
    <property type="entry name" value="PDDEXK_nuclease"/>
    <property type="match status" value="1"/>
</dbReference>